<dbReference type="EMBL" id="AYRZ02000005">
    <property type="protein sequence ID" value="PHT81573.1"/>
    <property type="molecule type" value="Genomic_DNA"/>
</dbReference>
<comment type="caution">
    <text evidence="1">The sequence shown here is derived from an EMBL/GenBank/DDBJ whole genome shotgun (WGS) entry which is preliminary data.</text>
</comment>
<protein>
    <submittedName>
        <fullName evidence="1">Uncharacterized protein</fullName>
    </submittedName>
</protein>
<dbReference type="STRING" id="4072.A0A2G2ZHX0"/>
<reference evidence="1 2" key="1">
    <citation type="journal article" date="2014" name="Nat. Genet.">
        <title>Genome sequence of the hot pepper provides insights into the evolution of pungency in Capsicum species.</title>
        <authorList>
            <person name="Kim S."/>
            <person name="Park M."/>
            <person name="Yeom S.I."/>
            <person name="Kim Y.M."/>
            <person name="Lee J.M."/>
            <person name="Lee H.A."/>
            <person name="Seo E."/>
            <person name="Choi J."/>
            <person name="Cheong K."/>
            <person name="Kim K.T."/>
            <person name="Jung K."/>
            <person name="Lee G.W."/>
            <person name="Oh S.K."/>
            <person name="Bae C."/>
            <person name="Kim S.B."/>
            <person name="Lee H.Y."/>
            <person name="Kim S.Y."/>
            <person name="Kim M.S."/>
            <person name="Kang B.C."/>
            <person name="Jo Y.D."/>
            <person name="Yang H.B."/>
            <person name="Jeong H.J."/>
            <person name="Kang W.H."/>
            <person name="Kwon J.K."/>
            <person name="Shin C."/>
            <person name="Lim J.Y."/>
            <person name="Park J.H."/>
            <person name="Huh J.H."/>
            <person name="Kim J.S."/>
            <person name="Kim B.D."/>
            <person name="Cohen O."/>
            <person name="Paran I."/>
            <person name="Suh M.C."/>
            <person name="Lee S.B."/>
            <person name="Kim Y.K."/>
            <person name="Shin Y."/>
            <person name="Noh S.J."/>
            <person name="Park J."/>
            <person name="Seo Y.S."/>
            <person name="Kwon S.Y."/>
            <person name="Kim H.A."/>
            <person name="Park J.M."/>
            <person name="Kim H.J."/>
            <person name="Choi S.B."/>
            <person name="Bosland P.W."/>
            <person name="Reeves G."/>
            <person name="Jo S.H."/>
            <person name="Lee B.W."/>
            <person name="Cho H.T."/>
            <person name="Choi H.S."/>
            <person name="Lee M.S."/>
            <person name="Yu Y."/>
            <person name="Do Choi Y."/>
            <person name="Park B.S."/>
            <person name="van Deynze A."/>
            <person name="Ashrafi H."/>
            <person name="Hill T."/>
            <person name="Kim W.T."/>
            <person name="Pai H.S."/>
            <person name="Ahn H.K."/>
            <person name="Yeam I."/>
            <person name="Giovannoni J.J."/>
            <person name="Rose J.K."/>
            <person name="Sorensen I."/>
            <person name="Lee S.J."/>
            <person name="Kim R.W."/>
            <person name="Choi I.Y."/>
            <person name="Choi B.S."/>
            <person name="Lim J.S."/>
            <person name="Lee Y.H."/>
            <person name="Choi D."/>
        </authorList>
    </citation>
    <scope>NUCLEOTIDE SEQUENCE [LARGE SCALE GENOMIC DNA]</scope>
    <source>
        <strain evidence="2">cv. CM334</strain>
    </source>
</reference>
<reference evidence="1 2" key="2">
    <citation type="journal article" date="2017" name="Genome Biol.">
        <title>New reference genome sequences of hot pepper reveal the massive evolution of plant disease-resistance genes by retroduplication.</title>
        <authorList>
            <person name="Kim S."/>
            <person name="Park J."/>
            <person name="Yeom S.I."/>
            <person name="Kim Y.M."/>
            <person name="Seo E."/>
            <person name="Kim K.T."/>
            <person name="Kim M.S."/>
            <person name="Lee J.M."/>
            <person name="Cheong K."/>
            <person name="Shin H.S."/>
            <person name="Kim S.B."/>
            <person name="Han K."/>
            <person name="Lee J."/>
            <person name="Park M."/>
            <person name="Lee H.A."/>
            <person name="Lee H.Y."/>
            <person name="Lee Y."/>
            <person name="Oh S."/>
            <person name="Lee J.H."/>
            <person name="Choi E."/>
            <person name="Choi E."/>
            <person name="Lee S.E."/>
            <person name="Jeon J."/>
            <person name="Kim H."/>
            <person name="Choi G."/>
            <person name="Song H."/>
            <person name="Lee J."/>
            <person name="Lee S.C."/>
            <person name="Kwon J.K."/>
            <person name="Lee H.Y."/>
            <person name="Koo N."/>
            <person name="Hong Y."/>
            <person name="Kim R.W."/>
            <person name="Kang W.H."/>
            <person name="Huh J.H."/>
            <person name="Kang B.C."/>
            <person name="Yang T.J."/>
            <person name="Lee Y.H."/>
            <person name="Bennetzen J.L."/>
            <person name="Choi D."/>
        </authorList>
    </citation>
    <scope>NUCLEOTIDE SEQUENCE [LARGE SCALE GENOMIC DNA]</scope>
    <source>
        <strain evidence="2">cv. CM334</strain>
    </source>
</reference>
<accession>A0A2G2ZHX0</accession>
<keyword evidence="2" id="KW-1185">Reference proteome</keyword>
<sequence length="68" mass="7768">MGRKSPKAQKDEVIYVYNYGLAHIELRLENLYISTVDKHIKVGILGNVADSNELDYADNIANENMDRK</sequence>
<dbReference type="AlphaFoldDB" id="A0A2G2ZHX0"/>
<evidence type="ECO:0000313" key="2">
    <source>
        <dbReference type="Proteomes" id="UP000222542"/>
    </source>
</evidence>
<name>A0A2G2ZHX0_CAPAN</name>
<dbReference type="Gramene" id="PHT81573">
    <property type="protein sequence ID" value="PHT81573"/>
    <property type="gene ID" value="T459_14588"/>
</dbReference>
<organism evidence="1 2">
    <name type="scientific">Capsicum annuum</name>
    <name type="common">Capsicum pepper</name>
    <dbReference type="NCBI Taxonomy" id="4072"/>
    <lineage>
        <taxon>Eukaryota</taxon>
        <taxon>Viridiplantae</taxon>
        <taxon>Streptophyta</taxon>
        <taxon>Embryophyta</taxon>
        <taxon>Tracheophyta</taxon>
        <taxon>Spermatophyta</taxon>
        <taxon>Magnoliopsida</taxon>
        <taxon>eudicotyledons</taxon>
        <taxon>Gunneridae</taxon>
        <taxon>Pentapetalae</taxon>
        <taxon>asterids</taxon>
        <taxon>lamiids</taxon>
        <taxon>Solanales</taxon>
        <taxon>Solanaceae</taxon>
        <taxon>Solanoideae</taxon>
        <taxon>Capsiceae</taxon>
        <taxon>Capsicum</taxon>
    </lineage>
</organism>
<evidence type="ECO:0000313" key="1">
    <source>
        <dbReference type="EMBL" id="PHT81573.1"/>
    </source>
</evidence>
<gene>
    <name evidence="1" type="ORF">T459_14588</name>
</gene>
<proteinExistence type="predicted"/>
<dbReference type="Proteomes" id="UP000222542">
    <property type="component" value="Unassembled WGS sequence"/>
</dbReference>